<dbReference type="InterPro" id="IPR038261">
    <property type="entry name" value="GPP34-like_sf"/>
</dbReference>
<dbReference type="GO" id="GO:0007030">
    <property type="term" value="P:Golgi organization"/>
    <property type="evidence" value="ECO:0007669"/>
    <property type="project" value="TreeGrafter"/>
</dbReference>
<dbReference type="InterPro" id="IPR008628">
    <property type="entry name" value="GPP34-like"/>
</dbReference>
<evidence type="ECO:0000256" key="4">
    <source>
        <dbReference type="ARBA" id="ARBA00023136"/>
    </source>
</evidence>
<name>A0A6B1DUX9_9CHLR</name>
<keyword evidence="2" id="KW-0333">Golgi apparatus</keyword>
<accession>A0A6B1DUX9</accession>
<evidence type="ECO:0000313" key="5">
    <source>
        <dbReference type="EMBL" id="MYD91630.1"/>
    </source>
</evidence>
<dbReference type="Gene3D" id="1.10.3630.10">
    <property type="entry name" value="yeast vps74-n-term truncation variant domain like"/>
    <property type="match status" value="1"/>
</dbReference>
<gene>
    <name evidence="5" type="ORF">F4Y08_15080</name>
</gene>
<keyword evidence="4" id="KW-0472">Membrane</keyword>
<evidence type="ECO:0000256" key="1">
    <source>
        <dbReference type="ARBA" id="ARBA00004255"/>
    </source>
</evidence>
<dbReference type="GO" id="GO:0005829">
    <property type="term" value="C:cytosol"/>
    <property type="evidence" value="ECO:0007669"/>
    <property type="project" value="TreeGrafter"/>
</dbReference>
<dbReference type="GO" id="GO:0043001">
    <property type="term" value="P:Golgi to plasma membrane protein transport"/>
    <property type="evidence" value="ECO:0007669"/>
    <property type="project" value="TreeGrafter"/>
</dbReference>
<evidence type="ECO:0000256" key="2">
    <source>
        <dbReference type="ARBA" id="ARBA00023034"/>
    </source>
</evidence>
<dbReference type="EMBL" id="VXPY01000104">
    <property type="protein sequence ID" value="MYD91630.1"/>
    <property type="molecule type" value="Genomic_DNA"/>
</dbReference>
<dbReference type="Pfam" id="PF05719">
    <property type="entry name" value="GPP34"/>
    <property type="match status" value="1"/>
</dbReference>
<comment type="caution">
    <text evidence="5">The sequence shown here is derived from an EMBL/GenBank/DDBJ whole genome shotgun (WGS) entry which is preliminary data.</text>
</comment>
<organism evidence="5">
    <name type="scientific">Caldilineaceae bacterium SB0662_bin_9</name>
    <dbReference type="NCBI Taxonomy" id="2605258"/>
    <lineage>
        <taxon>Bacteria</taxon>
        <taxon>Bacillati</taxon>
        <taxon>Chloroflexota</taxon>
        <taxon>Caldilineae</taxon>
        <taxon>Caldilineales</taxon>
        <taxon>Caldilineaceae</taxon>
    </lineage>
</organism>
<dbReference type="GO" id="GO:0012505">
    <property type="term" value="C:endomembrane system"/>
    <property type="evidence" value="ECO:0007669"/>
    <property type="project" value="UniProtKB-ARBA"/>
</dbReference>
<dbReference type="AlphaFoldDB" id="A0A6B1DUX9"/>
<dbReference type="PANTHER" id="PTHR12704:SF2">
    <property type="entry name" value="GOLGI PHOSPHOPROTEIN 3 HOMOLOG SAURON"/>
    <property type="match status" value="1"/>
</dbReference>
<protein>
    <submittedName>
        <fullName evidence="5">GPP34 family phosphoprotein</fullName>
    </submittedName>
</protein>
<dbReference type="PANTHER" id="PTHR12704">
    <property type="entry name" value="TRANS-GOLGI PROTEIN GMX33"/>
    <property type="match status" value="1"/>
</dbReference>
<keyword evidence="3" id="KW-0446">Lipid-binding</keyword>
<proteinExistence type="predicted"/>
<dbReference type="GO" id="GO:0006890">
    <property type="term" value="P:retrograde vesicle-mediated transport, Golgi to endoplasmic reticulum"/>
    <property type="evidence" value="ECO:0007669"/>
    <property type="project" value="TreeGrafter"/>
</dbReference>
<reference evidence="5" key="1">
    <citation type="submission" date="2019-09" db="EMBL/GenBank/DDBJ databases">
        <title>Characterisation of the sponge microbiome using genome-centric metagenomics.</title>
        <authorList>
            <person name="Engelberts J.P."/>
            <person name="Robbins S.J."/>
            <person name="De Goeij J.M."/>
            <person name="Aranda M."/>
            <person name="Bell S.C."/>
            <person name="Webster N.S."/>
        </authorList>
    </citation>
    <scope>NUCLEOTIDE SEQUENCE</scope>
    <source>
        <strain evidence="5">SB0662_bin_9</strain>
    </source>
</reference>
<evidence type="ECO:0000256" key="3">
    <source>
        <dbReference type="ARBA" id="ARBA00023121"/>
    </source>
</evidence>
<comment type="subcellular location">
    <subcellularLocation>
        <location evidence="1">Golgi apparatus membrane</location>
        <topology evidence="1">Peripheral membrane protein</topology>
        <orientation evidence="1">Cytoplasmic side</orientation>
    </subcellularLocation>
</comment>
<dbReference type="GO" id="GO:0048194">
    <property type="term" value="P:Golgi vesicle budding"/>
    <property type="evidence" value="ECO:0007669"/>
    <property type="project" value="TreeGrafter"/>
</dbReference>
<sequence length="260" mass="29475">MDEFWSVDCRLPLCFQVHSSPNEQACAPAGEKAASGRTGACWRLDMLRFAEEVLLLLLDEERGDITTRISTHTLNVVLSGAVLMDLALEGHIDTDPRQLVVTDPTPTGDSLLDFALNDMMLDTEIHDAGYWIRYFARQGNAIRRRVLRRLVKRNVLESETEGRILLSRLVSLSRRYPMADGSWVEEVRLRIMRILFSDEIPDPRDVAIICLADSCNLFEIILNPTDLYNLRDRIDLVNKMDLIGRSVSTSLRKETSARGA</sequence>
<dbReference type="GO" id="GO:0070273">
    <property type="term" value="F:phosphatidylinositol-4-phosphate binding"/>
    <property type="evidence" value="ECO:0007669"/>
    <property type="project" value="InterPro"/>
</dbReference>